<feature type="disulfide bond" evidence="12">
    <location>
        <begin position="246"/>
        <end position="255"/>
    </location>
</feature>
<comment type="subcellular location">
    <subcellularLocation>
        <location evidence="1 14">Membrane</location>
        <topology evidence="1 14">Single-pass type I membrane protein</topology>
    </subcellularLocation>
</comment>
<evidence type="ECO:0000313" key="20">
    <source>
        <dbReference type="Proteomes" id="UP000242188"/>
    </source>
</evidence>
<keyword evidence="10 12" id="KW-1015">Disulfide bond</keyword>
<feature type="disulfide bond" evidence="13">
    <location>
        <begin position="185"/>
        <end position="197"/>
    </location>
</feature>
<dbReference type="OrthoDB" id="6250255at2759"/>
<dbReference type="InterPro" id="IPR001774">
    <property type="entry name" value="DSL"/>
</dbReference>
<feature type="chain" id="PRO_5012148686" description="Delta-like protein" evidence="16">
    <location>
        <begin position="20"/>
        <end position="581"/>
    </location>
</feature>
<feature type="signal peptide" evidence="16">
    <location>
        <begin position="1"/>
        <end position="19"/>
    </location>
</feature>
<evidence type="ECO:0000256" key="10">
    <source>
        <dbReference type="ARBA" id="ARBA00023157"/>
    </source>
</evidence>
<keyword evidence="9 14" id="KW-0472">Membrane</keyword>
<dbReference type="STRING" id="6573.A0A210PSS8"/>
<keyword evidence="3 12" id="KW-0245">EGF-like domain</keyword>
<protein>
    <recommendedName>
        <fullName evidence="14">Delta-like protein</fullName>
    </recommendedName>
</protein>
<comment type="caution">
    <text evidence="12">Lacks conserved residue(s) required for the propagation of feature annotation.</text>
</comment>
<evidence type="ECO:0000256" key="8">
    <source>
        <dbReference type="ARBA" id="ARBA00022989"/>
    </source>
</evidence>
<comment type="caution">
    <text evidence="19">The sequence shown here is derived from an EMBL/GenBank/DDBJ whole genome shotgun (WGS) entry which is preliminary data.</text>
</comment>
<evidence type="ECO:0000256" key="4">
    <source>
        <dbReference type="ARBA" id="ARBA00022692"/>
    </source>
</evidence>
<dbReference type="FunFam" id="2.10.25.140:FF:000001">
    <property type="entry name" value="Delta-like protein"/>
    <property type="match status" value="1"/>
</dbReference>
<evidence type="ECO:0000256" key="5">
    <source>
        <dbReference type="ARBA" id="ARBA00022729"/>
    </source>
</evidence>
<comment type="function">
    <text evidence="14">Putative Notch ligand involved in the mediation of Notch signaling.</text>
</comment>
<dbReference type="GO" id="GO:0007219">
    <property type="term" value="P:Notch signaling pathway"/>
    <property type="evidence" value="ECO:0007669"/>
    <property type="project" value="InterPro"/>
</dbReference>
<dbReference type="FunFam" id="2.10.25.10:FF:000472">
    <property type="entry name" value="Uncharacterized protein, isoform A"/>
    <property type="match status" value="1"/>
</dbReference>
<feature type="domain" description="EGF-like" evidence="17">
    <location>
        <begin position="258"/>
        <end position="294"/>
    </location>
</feature>
<dbReference type="InterPro" id="IPR001881">
    <property type="entry name" value="EGF-like_Ca-bd_dom"/>
</dbReference>
<proteinExistence type="predicted"/>
<evidence type="ECO:0000256" key="2">
    <source>
        <dbReference type="ARBA" id="ARBA00022473"/>
    </source>
</evidence>
<feature type="domain" description="EGF-like" evidence="17">
    <location>
        <begin position="219"/>
        <end position="256"/>
    </location>
</feature>
<dbReference type="PROSITE" id="PS01186">
    <property type="entry name" value="EGF_2"/>
    <property type="match status" value="2"/>
</dbReference>
<feature type="disulfide bond" evidence="13">
    <location>
        <begin position="206"/>
        <end position="215"/>
    </location>
</feature>
<dbReference type="Pfam" id="PF07657">
    <property type="entry name" value="MNNL"/>
    <property type="match status" value="1"/>
</dbReference>
<evidence type="ECO:0000256" key="7">
    <source>
        <dbReference type="ARBA" id="ARBA00022782"/>
    </source>
</evidence>
<dbReference type="GO" id="GO:0016020">
    <property type="term" value="C:membrane"/>
    <property type="evidence" value="ECO:0007669"/>
    <property type="project" value="UniProtKB-SubCell"/>
</dbReference>
<keyword evidence="20" id="KW-1185">Reference proteome</keyword>
<dbReference type="Pfam" id="PF01414">
    <property type="entry name" value="DSL"/>
    <property type="match status" value="1"/>
</dbReference>
<dbReference type="Gene3D" id="2.60.40.3510">
    <property type="match status" value="1"/>
</dbReference>
<dbReference type="PROSITE" id="PS00022">
    <property type="entry name" value="EGF_1"/>
    <property type="match status" value="3"/>
</dbReference>
<evidence type="ECO:0000256" key="16">
    <source>
        <dbReference type="SAM" id="SignalP"/>
    </source>
</evidence>
<evidence type="ECO:0000259" key="18">
    <source>
        <dbReference type="PROSITE" id="PS51051"/>
    </source>
</evidence>
<keyword evidence="8 14" id="KW-1133">Transmembrane helix</keyword>
<keyword evidence="11" id="KW-0325">Glycoprotein</keyword>
<organism evidence="19 20">
    <name type="scientific">Mizuhopecten yessoensis</name>
    <name type="common">Japanese scallop</name>
    <name type="synonym">Patinopecten yessoensis</name>
    <dbReference type="NCBI Taxonomy" id="6573"/>
    <lineage>
        <taxon>Eukaryota</taxon>
        <taxon>Metazoa</taxon>
        <taxon>Spiralia</taxon>
        <taxon>Lophotrochozoa</taxon>
        <taxon>Mollusca</taxon>
        <taxon>Bivalvia</taxon>
        <taxon>Autobranchia</taxon>
        <taxon>Pteriomorphia</taxon>
        <taxon>Pectinida</taxon>
        <taxon>Pectinoidea</taxon>
        <taxon>Pectinidae</taxon>
        <taxon>Mizuhopecten</taxon>
    </lineage>
</organism>
<dbReference type="PANTHER" id="PTHR24049">
    <property type="entry name" value="CRUMBS FAMILY MEMBER"/>
    <property type="match status" value="1"/>
</dbReference>
<dbReference type="SMART" id="SM00181">
    <property type="entry name" value="EGF"/>
    <property type="match status" value="3"/>
</dbReference>
<sequence>MESLYFMVLLGCLVKTITAGVTLEVKFVHYKNSEGEGSNGECCDGRSVFCFSACDHKFNICLDKATGANNIRDCPFGRFKSSEIPDADTITFGSSFGGVKNPMFFRMKSWPGSVKLKVEVHDADPGSNPSDHVDFLYREISEKVSPDRASSTTSSYTIKKRTTLSVKVRTYCDKDYYGAACDTYCIPQNNTKGHYTCDKTDGKRVCLPGWQGKFCDDDGVNECLDNDPCHNNHVCLDIPVGYECACPLGTSGENCSSVDFTCADTPCKNGGNCSSESGNVTCTCLPGWKGDICEEAVDPCAGNPCENNGTCSIEHFGFSCTCHDGFTGDVCNITDRTTISTFIESTTVTVIVDTTTGETSDVTTVNDTEILKTTTQLPETSTALRIASIMLKGRLLGDNREDVRKGMTNLLQKMLNLKGKVEIAINYKPAILPNGELVTNVLVHVEENGKTLEPETIQKVFQDTEIAVLEQYIPLPIYREGAPKTAPLLDGHPSWIHDNWYVVLVIFVVIIAMCICLTAFVVYKRKRSVRMGQKDVVARPNSGVSDAFPAQSFENSLYFEMNNHQRKSTNSRVKVNVNPTS</sequence>
<dbReference type="EMBL" id="NEDP02005523">
    <property type="protein sequence ID" value="OWF39506.1"/>
    <property type="molecule type" value="Genomic_DNA"/>
</dbReference>
<feature type="disulfide bond" evidence="12">
    <location>
        <begin position="284"/>
        <end position="293"/>
    </location>
</feature>
<keyword evidence="6 14" id="KW-0677">Repeat</keyword>
<name>A0A210PSS8_MIZYE</name>
<dbReference type="CDD" id="cd00054">
    <property type="entry name" value="EGF_CA"/>
    <property type="match status" value="3"/>
</dbReference>
<dbReference type="GO" id="GO:0005509">
    <property type="term" value="F:calcium ion binding"/>
    <property type="evidence" value="ECO:0007669"/>
    <property type="project" value="InterPro"/>
</dbReference>
<gene>
    <name evidence="19" type="ORF">KP79_PYT11128</name>
</gene>
<evidence type="ECO:0000256" key="14">
    <source>
        <dbReference type="RuleBase" id="RU280815"/>
    </source>
</evidence>
<dbReference type="InterPro" id="IPR000152">
    <property type="entry name" value="EGF-type_Asp/Asn_hydroxyl_site"/>
</dbReference>
<dbReference type="Gene3D" id="2.10.25.10">
    <property type="entry name" value="Laminin"/>
    <property type="match status" value="3"/>
</dbReference>
<evidence type="ECO:0000256" key="11">
    <source>
        <dbReference type="ARBA" id="ARBA00023180"/>
    </source>
</evidence>
<evidence type="ECO:0000256" key="9">
    <source>
        <dbReference type="ARBA" id="ARBA00023136"/>
    </source>
</evidence>
<feature type="domain" description="EGF-like" evidence="17">
    <location>
        <begin position="296"/>
        <end position="332"/>
    </location>
</feature>
<feature type="transmembrane region" description="Helical" evidence="15">
    <location>
        <begin position="500"/>
        <end position="523"/>
    </location>
</feature>
<dbReference type="InterPro" id="IPR051022">
    <property type="entry name" value="Notch_Cell-Fate_Det"/>
</dbReference>
<dbReference type="PROSITE" id="PS51051">
    <property type="entry name" value="DSL"/>
    <property type="match status" value="1"/>
</dbReference>
<dbReference type="PROSITE" id="PS00010">
    <property type="entry name" value="ASX_HYDROXYL"/>
    <property type="match status" value="1"/>
</dbReference>
<evidence type="ECO:0000256" key="6">
    <source>
        <dbReference type="ARBA" id="ARBA00022737"/>
    </source>
</evidence>
<dbReference type="SMART" id="SM00179">
    <property type="entry name" value="EGF_CA"/>
    <property type="match status" value="3"/>
</dbReference>
<evidence type="ECO:0000256" key="12">
    <source>
        <dbReference type="PROSITE-ProRule" id="PRU00076"/>
    </source>
</evidence>
<dbReference type="AlphaFoldDB" id="A0A210PSS8"/>
<dbReference type="PROSITE" id="PS50026">
    <property type="entry name" value="EGF_3"/>
    <property type="match status" value="3"/>
</dbReference>
<dbReference type="SMART" id="SM00051">
    <property type="entry name" value="DSL"/>
    <property type="match status" value="1"/>
</dbReference>
<keyword evidence="4 14" id="KW-0812">Transmembrane</keyword>
<feature type="disulfide bond" evidence="13">
    <location>
        <begin position="172"/>
        <end position="181"/>
    </location>
</feature>
<evidence type="ECO:0000313" key="19">
    <source>
        <dbReference type="EMBL" id="OWF39506.1"/>
    </source>
</evidence>
<dbReference type="InterPro" id="IPR011651">
    <property type="entry name" value="Notch_ligand_N"/>
</dbReference>
<dbReference type="GO" id="GO:0030154">
    <property type="term" value="P:cell differentiation"/>
    <property type="evidence" value="ECO:0007669"/>
    <property type="project" value="UniProtKB-KW"/>
</dbReference>
<keyword evidence="2 14" id="KW-0217">Developmental protein</keyword>
<evidence type="ECO:0000259" key="17">
    <source>
        <dbReference type="PROSITE" id="PS50026"/>
    </source>
</evidence>
<feature type="disulfide bond" evidence="12">
    <location>
        <begin position="322"/>
        <end position="331"/>
    </location>
</feature>
<evidence type="ECO:0000256" key="1">
    <source>
        <dbReference type="ARBA" id="ARBA00004479"/>
    </source>
</evidence>
<evidence type="ECO:0000256" key="13">
    <source>
        <dbReference type="PROSITE-ProRule" id="PRU00377"/>
    </source>
</evidence>
<dbReference type="Pfam" id="PF00008">
    <property type="entry name" value="EGF"/>
    <property type="match status" value="2"/>
</dbReference>
<dbReference type="Proteomes" id="UP000242188">
    <property type="component" value="Unassembled WGS sequence"/>
</dbReference>
<dbReference type="Gene3D" id="2.10.25.140">
    <property type="match status" value="1"/>
</dbReference>
<dbReference type="SUPFAM" id="SSF57196">
    <property type="entry name" value="EGF/Laminin"/>
    <property type="match status" value="3"/>
</dbReference>
<accession>A0A210PSS8</accession>
<dbReference type="InterPro" id="IPR000742">
    <property type="entry name" value="EGF"/>
</dbReference>
<feature type="domain" description="DSL" evidence="18">
    <location>
        <begin position="170"/>
        <end position="215"/>
    </location>
</feature>
<keyword evidence="7" id="KW-0221">Differentiation</keyword>
<keyword evidence="5 14" id="KW-0732">Signal</keyword>
<evidence type="ECO:0000256" key="3">
    <source>
        <dbReference type="ARBA" id="ARBA00022536"/>
    </source>
</evidence>
<reference evidence="19 20" key="1">
    <citation type="journal article" date="2017" name="Nat. Ecol. Evol.">
        <title>Scallop genome provides insights into evolution of bilaterian karyotype and development.</title>
        <authorList>
            <person name="Wang S."/>
            <person name="Zhang J."/>
            <person name="Jiao W."/>
            <person name="Li J."/>
            <person name="Xun X."/>
            <person name="Sun Y."/>
            <person name="Guo X."/>
            <person name="Huan P."/>
            <person name="Dong B."/>
            <person name="Zhang L."/>
            <person name="Hu X."/>
            <person name="Sun X."/>
            <person name="Wang J."/>
            <person name="Zhao C."/>
            <person name="Wang Y."/>
            <person name="Wang D."/>
            <person name="Huang X."/>
            <person name="Wang R."/>
            <person name="Lv J."/>
            <person name="Li Y."/>
            <person name="Zhang Z."/>
            <person name="Liu B."/>
            <person name="Lu W."/>
            <person name="Hui Y."/>
            <person name="Liang J."/>
            <person name="Zhou Z."/>
            <person name="Hou R."/>
            <person name="Li X."/>
            <person name="Liu Y."/>
            <person name="Li H."/>
            <person name="Ning X."/>
            <person name="Lin Y."/>
            <person name="Zhao L."/>
            <person name="Xing Q."/>
            <person name="Dou J."/>
            <person name="Li Y."/>
            <person name="Mao J."/>
            <person name="Guo H."/>
            <person name="Dou H."/>
            <person name="Li T."/>
            <person name="Mu C."/>
            <person name="Jiang W."/>
            <person name="Fu Q."/>
            <person name="Fu X."/>
            <person name="Miao Y."/>
            <person name="Liu J."/>
            <person name="Yu Q."/>
            <person name="Li R."/>
            <person name="Liao H."/>
            <person name="Li X."/>
            <person name="Kong Y."/>
            <person name="Jiang Z."/>
            <person name="Chourrout D."/>
            <person name="Li R."/>
            <person name="Bao Z."/>
        </authorList>
    </citation>
    <scope>NUCLEOTIDE SEQUENCE [LARGE SCALE GENOMIC DNA]</scope>
    <source>
        <strain evidence="19 20">PY_sf001</strain>
    </source>
</reference>
<evidence type="ECO:0000256" key="15">
    <source>
        <dbReference type="SAM" id="Phobius"/>
    </source>
</evidence>